<reference evidence="1" key="1">
    <citation type="submission" date="2023-03" db="EMBL/GenBank/DDBJ databases">
        <title>Massive genome expansion in bonnet fungi (Mycena s.s.) driven by repeated elements and novel gene families across ecological guilds.</title>
        <authorList>
            <consortium name="Lawrence Berkeley National Laboratory"/>
            <person name="Harder C.B."/>
            <person name="Miyauchi S."/>
            <person name="Viragh M."/>
            <person name="Kuo A."/>
            <person name="Thoen E."/>
            <person name="Andreopoulos B."/>
            <person name="Lu D."/>
            <person name="Skrede I."/>
            <person name="Drula E."/>
            <person name="Henrissat B."/>
            <person name="Morin E."/>
            <person name="Kohler A."/>
            <person name="Barry K."/>
            <person name="LaButti K."/>
            <person name="Morin E."/>
            <person name="Salamov A."/>
            <person name="Lipzen A."/>
            <person name="Mereny Z."/>
            <person name="Hegedus B."/>
            <person name="Baldrian P."/>
            <person name="Stursova M."/>
            <person name="Weitz H."/>
            <person name="Taylor A."/>
            <person name="Grigoriev I.V."/>
            <person name="Nagy L.G."/>
            <person name="Martin F."/>
            <person name="Kauserud H."/>
        </authorList>
    </citation>
    <scope>NUCLEOTIDE SEQUENCE</scope>
    <source>
        <strain evidence="1">CBHHK200</strain>
    </source>
</reference>
<name>A0AAD6XK44_9AGAR</name>
<dbReference type="EMBL" id="JARJCM010000001">
    <property type="protein sequence ID" value="KAJ7047889.1"/>
    <property type="molecule type" value="Genomic_DNA"/>
</dbReference>
<organism evidence="1 2">
    <name type="scientific">Mycena alexandri</name>
    <dbReference type="NCBI Taxonomy" id="1745969"/>
    <lineage>
        <taxon>Eukaryota</taxon>
        <taxon>Fungi</taxon>
        <taxon>Dikarya</taxon>
        <taxon>Basidiomycota</taxon>
        <taxon>Agaricomycotina</taxon>
        <taxon>Agaricomycetes</taxon>
        <taxon>Agaricomycetidae</taxon>
        <taxon>Agaricales</taxon>
        <taxon>Marasmiineae</taxon>
        <taxon>Mycenaceae</taxon>
        <taxon>Mycena</taxon>
    </lineage>
</organism>
<protein>
    <submittedName>
        <fullName evidence="1">Uncharacterized protein</fullName>
    </submittedName>
</protein>
<dbReference type="Proteomes" id="UP001218188">
    <property type="component" value="Unassembled WGS sequence"/>
</dbReference>
<proteinExistence type="predicted"/>
<sequence>MLIENKALADQAPPPAYSAFDLVHQSTDRPPSHAAPSMNEVEWRSKLKKLERKVRQYNWTKRGDEAKIIESMRDLAASHSDPEVQTYWNRRADDFERAPDADKKALLTDIGRAAVLLIAVPFILTGAILKGTGTILEASGTYLTKAKDIFIK</sequence>
<dbReference type="AlphaFoldDB" id="A0AAD6XK44"/>
<comment type="caution">
    <text evidence="1">The sequence shown here is derived from an EMBL/GenBank/DDBJ whole genome shotgun (WGS) entry which is preliminary data.</text>
</comment>
<evidence type="ECO:0000313" key="1">
    <source>
        <dbReference type="EMBL" id="KAJ7047889.1"/>
    </source>
</evidence>
<evidence type="ECO:0000313" key="2">
    <source>
        <dbReference type="Proteomes" id="UP001218188"/>
    </source>
</evidence>
<accession>A0AAD6XK44</accession>
<keyword evidence="2" id="KW-1185">Reference proteome</keyword>
<gene>
    <name evidence="1" type="ORF">C8F04DRAFT_25417</name>
</gene>